<feature type="repeat" description="WD" evidence="3">
    <location>
        <begin position="498"/>
        <end position="533"/>
    </location>
</feature>
<protein>
    <submittedName>
        <fullName evidence="5">Uncharacterized protein</fullName>
    </submittedName>
</protein>
<feature type="repeat" description="WD" evidence="3">
    <location>
        <begin position="219"/>
        <end position="260"/>
    </location>
</feature>
<feature type="repeat" description="WD" evidence="3">
    <location>
        <begin position="1"/>
        <end position="36"/>
    </location>
</feature>
<keyword evidence="6" id="KW-1185">Reference proteome</keyword>
<feature type="repeat" description="WD" evidence="3">
    <location>
        <begin position="264"/>
        <end position="305"/>
    </location>
</feature>
<dbReference type="InterPro" id="IPR019775">
    <property type="entry name" value="WD40_repeat_CS"/>
</dbReference>
<proteinExistence type="predicted"/>
<dbReference type="EMBL" id="PGEM01000203">
    <property type="protein sequence ID" value="PPJ61580.1"/>
    <property type="molecule type" value="Genomic_DNA"/>
</dbReference>
<gene>
    <name evidence="5" type="ORF">CUN59_20180</name>
</gene>
<accession>A0A2S6CPL6</accession>
<evidence type="ECO:0000256" key="1">
    <source>
        <dbReference type="ARBA" id="ARBA00022574"/>
    </source>
</evidence>
<name>A0A2S6CPL6_9CYAN</name>
<evidence type="ECO:0000313" key="5">
    <source>
        <dbReference type="EMBL" id="PPJ61580.1"/>
    </source>
</evidence>
<reference evidence="5 6" key="1">
    <citation type="submission" date="2018-02" db="EMBL/GenBank/DDBJ databases">
        <title>Discovery of a pederin family compound in a non-symbiotic bloom-forming cyanobacterium.</title>
        <authorList>
            <person name="Kust A."/>
            <person name="Mares J."/>
            <person name="Jokela J."/>
            <person name="Urajova P."/>
            <person name="Hajek J."/>
            <person name="Saurav K."/>
            <person name="Voracova K."/>
            <person name="Fewer D.P."/>
            <person name="Haapaniemi E."/>
            <person name="Permi P."/>
            <person name="Rehakova K."/>
            <person name="Sivonen K."/>
            <person name="Hrouzek P."/>
        </authorList>
    </citation>
    <scope>NUCLEOTIDE SEQUENCE [LARGE SCALE GENOMIC DNA]</scope>
    <source>
        <strain evidence="5 6">CHARLIE-1</strain>
    </source>
</reference>
<feature type="repeat" description="WD" evidence="3">
    <location>
        <begin position="306"/>
        <end position="347"/>
    </location>
</feature>
<feature type="repeat" description="WD" evidence="3">
    <location>
        <begin position="92"/>
        <end position="125"/>
    </location>
</feature>
<dbReference type="InterPro" id="IPR020472">
    <property type="entry name" value="WD40_PAC1"/>
</dbReference>
<dbReference type="Pfam" id="PF00400">
    <property type="entry name" value="WD40"/>
    <property type="match status" value="10"/>
</dbReference>
<dbReference type="SUPFAM" id="SSF50978">
    <property type="entry name" value="WD40 repeat-like"/>
    <property type="match status" value="1"/>
</dbReference>
<keyword evidence="1 3" id="KW-0853">WD repeat</keyword>
<feature type="repeat" description="WD" evidence="3">
    <location>
        <begin position="465"/>
        <end position="497"/>
    </location>
</feature>
<dbReference type="PANTHER" id="PTHR22847">
    <property type="entry name" value="WD40 REPEAT PROTEIN"/>
    <property type="match status" value="1"/>
</dbReference>
<dbReference type="PANTHER" id="PTHR22847:SF637">
    <property type="entry name" value="WD REPEAT DOMAIN 5B"/>
    <property type="match status" value="1"/>
</dbReference>
<dbReference type="InterPro" id="IPR001680">
    <property type="entry name" value="WD40_rpt"/>
</dbReference>
<dbReference type="PROSITE" id="PS50082">
    <property type="entry name" value="WD_REPEATS_2"/>
    <property type="match status" value="9"/>
</dbReference>
<feature type="repeat" description="WD" evidence="3">
    <location>
        <begin position="416"/>
        <end position="458"/>
    </location>
</feature>
<dbReference type="PRINTS" id="PR00320">
    <property type="entry name" value="GPROTEINBRPT"/>
</dbReference>
<dbReference type="Proteomes" id="UP000239589">
    <property type="component" value="Unassembled WGS sequence"/>
</dbReference>
<dbReference type="PROSITE" id="PS50294">
    <property type="entry name" value="WD_REPEATS_REGION"/>
    <property type="match status" value="8"/>
</dbReference>
<dbReference type="CDD" id="cd00200">
    <property type="entry name" value="WD40"/>
    <property type="match status" value="2"/>
</dbReference>
<dbReference type="Gene3D" id="2.130.10.10">
    <property type="entry name" value="YVTN repeat-like/Quinoprotein amine dehydrogenase"/>
    <property type="match status" value="5"/>
</dbReference>
<dbReference type="SMART" id="SM00320">
    <property type="entry name" value="WD40"/>
    <property type="match status" value="10"/>
</dbReference>
<feature type="compositionally biased region" description="Low complexity" evidence="4">
    <location>
        <begin position="134"/>
        <end position="145"/>
    </location>
</feature>
<comment type="caution">
    <text evidence="5">The sequence shown here is derived from an EMBL/GenBank/DDBJ whole genome shotgun (WGS) entry which is preliminary data.</text>
</comment>
<dbReference type="SUPFAM" id="SSF117289">
    <property type="entry name" value="Nucleoporin domain"/>
    <property type="match status" value="1"/>
</dbReference>
<evidence type="ECO:0000313" key="6">
    <source>
        <dbReference type="Proteomes" id="UP000239589"/>
    </source>
</evidence>
<feature type="repeat" description="WD" evidence="3">
    <location>
        <begin position="37"/>
        <end position="78"/>
    </location>
</feature>
<feature type="region of interest" description="Disordered" evidence="4">
    <location>
        <begin position="134"/>
        <end position="153"/>
    </location>
</feature>
<dbReference type="InterPro" id="IPR036322">
    <property type="entry name" value="WD40_repeat_dom_sf"/>
</dbReference>
<evidence type="ECO:0000256" key="3">
    <source>
        <dbReference type="PROSITE-ProRule" id="PRU00221"/>
    </source>
</evidence>
<dbReference type="AlphaFoldDB" id="A0A2S6CPL6"/>
<sequence>MVWSVAYSPDGQTLAGGSKDKTIKLWNVKTGNLLQTLTGHSDRVRSVAYSPDGQTLASGSDDNTIKLWNVKTGNLLQTVECKNGKATVLQTLTGHSELLWSVAYSPDGQTLASGSHDKTIKIWQVAASISKAPVQQTPSQVSQPPVYKPQSQPVTIPAPKTTIPVKNTNLRKLLIIAILGLIGTQVYGYQRYGVFPVDPISVIANLSSGISLEKTLTGHSRNWGSVNSVAYSPDGKTLASGSDDKTIKLWNARTGKLLQTLTGHSRNWGSVNSVAYSPDGQTLASGSDDKTIKLWNARTGKLLQTLTGHSDSVNSVAYSPDGQTLVSGSDDKTIKIWNVITGKLVKTSIHNSNWVNPVAFSPDAQIIATIGSDDNSIKIRNVSTGKLLQNLPGHSNWVNSNISKTDKDNDELLQAILGDSSWIDSLVFSPDSQTLASIGRRDGTIKIWNITTGKLIQIFSTNARSVAFSPDAQMLASGSNSGTIKIWNVITGQLLQTFPAHFNSVSFLTYSPDGQTLASIGRRDGTIKIWRLK</sequence>
<dbReference type="InterPro" id="IPR015943">
    <property type="entry name" value="WD40/YVTN_repeat-like_dom_sf"/>
</dbReference>
<evidence type="ECO:0000256" key="4">
    <source>
        <dbReference type="SAM" id="MobiDB-lite"/>
    </source>
</evidence>
<organism evidence="5 6">
    <name type="scientific">Cuspidothrix issatschenkoi CHARLIE-1</name>
    <dbReference type="NCBI Taxonomy" id="2052836"/>
    <lineage>
        <taxon>Bacteria</taxon>
        <taxon>Bacillati</taxon>
        <taxon>Cyanobacteriota</taxon>
        <taxon>Cyanophyceae</taxon>
        <taxon>Nostocales</taxon>
        <taxon>Aphanizomenonaceae</taxon>
        <taxon>Cuspidothrix</taxon>
    </lineage>
</organism>
<keyword evidence="2" id="KW-0677">Repeat</keyword>
<evidence type="ECO:0000256" key="2">
    <source>
        <dbReference type="ARBA" id="ARBA00022737"/>
    </source>
</evidence>
<dbReference type="PROSITE" id="PS00678">
    <property type="entry name" value="WD_REPEATS_1"/>
    <property type="match status" value="6"/>
</dbReference>